<evidence type="ECO:0000313" key="3">
    <source>
        <dbReference type="Proteomes" id="UP001183629"/>
    </source>
</evidence>
<dbReference type="RefSeq" id="WP_310425050.1">
    <property type="nucleotide sequence ID" value="NZ_JAVDYC010000001.1"/>
</dbReference>
<feature type="signal peptide" evidence="1">
    <location>
        <begin position="1"/>
        <end position="17"/>
    </location>
</feature>
<feature type="chain" id="PRO_5042065530" evidence="1">
    <location>
        <begin position="18"/>
        <end position="60"/>
    </location>
</feature>
<dbReference type="Proteomes" id="UP001183629">
    <property type="component" value="Unassembled WGS sequence"/>
</dbReference>
<sequence>MILRSLPGAAVSRPTMAAASLLPAVPAAASPETLVDFVALGDSYAAGTGSHRSPAGLPHS</sequence>
<proteinExistence type="predicted"/>
<gene>
    <name evidence="2" type="ORF">J2S44_007840</name>
</gene>
<evidence type="ECO:0000313" key="2">
    <source>
        <dbReference type="EMBL" id="MDR7327590.1"/>
    </source>
</evidence>
<keyword evidence="3" id="KW-1185">Reference proteome</keyword>
<comment type="caution">
    <text evidence="2">The sequence shown here is derived from an EMBL/GenBank/DDBJ whole genome shotgun (WGS) entry which is preliminary data.</text>
</comment>
<organism evidence="2 3">
    <name type="scientific">Catenuloplanes niger</name>
    <dbReference type="NCBI Taxonomy" id="587534"/>
    <lineage>
        <taxon>Bacteria</taxon>
        <taxon>Bacillati</taxon>
        <taxon>Actinomycetota</taxon>
        <taxon>Actinomycetes</taxon>
        <taxon>Micromonosporales</taxon>
        <taxon>Micromonosporaceae</taxon>
        <taxon>Catenuloplanes</taxon>
    </lineage>
</organism>
<dbReference type="AlphaFoldDB" id="A0AAE3ZZ45"/>
<reference evidence="2 3" key="1">
    <citation type="submission" date="2023-07" db="EMBL/GenBank/DDBJ databases">
        <title>Sequencing the genomes of 1000 actinobacteria strains.</title>
        <authorList>
            <person name="Klenk H.-P."/>
        </authorList>
    </citation>
    <scope>NUCLEOTIDE SEQUENCE [LARGE SCALE GENOMIC DNA]</scope>
    <source>
        <strain evidence="2 3">DSM 44711</strain>
    </source>
</reference>
<evidence type="ECO:0000256" key="1">
    <source>
        <dbReference type="SAM" id="SignalP"/>
    </source>
</evidence>
<accession>A0AAE3ZZ45</accession>
<dbReference type="EMBL" id="JAVDYC010000001">
    <property type="protein sequence ID" value="MDR7327590.1"/>
    <property type="molecule type" value="Genomic_DNA"/>
</dbReference>
<name>A0AAE3ZZ45_9ACTN</name>
<protein>
    <submittedName>
        <fullName evidence="2">Uncharacterized protein</fullName>
    </submittedName>
</protein>
<keyword evidence="1" id="KW-0732">Signal</keyword>